<dbReference type="Gene3D" id="3.40.1410.10">
    <property type="entry name" value="Chorismate lyase-like"/>
    <property type="match status" value="1"/>
</dbReference>
<dbReference type="InterPro" id="IPR011663">
    <property type="entry name" value="UTRA"/>
</dbReference>
<dbReference type="OrthoDB" id="9816541at2"/>
<dbReference type="Pfam" id="PF00392">
    <property type="entry name" value="GntR"/>
    <property type="match status" value="1"/>
</dbReference>
<dbReference type="EMBL" id="CP012600">
    <property type="protein sequence ID" value="ALC80165.1"/>
    <property type="molecule type" value="Genomic_DNA"/>
</dbReference>
<dbReference type="Proteomes" id="UP000067625">
    <property type="component" value="Chromosome"/>
</dbReference>
<keyword evidence="4" id="KW-0804">Transcription</keyword>
<evidence type="ECO:0000313" key="7">
    <source>
        <dbReference type="EMBL" id="ALC80165.1"/>
    </source>
</evidence>
<evidence type="ECO:0000256" key="2">
    <source>
        <dbReference type="ARBA" id="ARBA00023015"/>
    </source>
</evidence>
<sequence length="238" mass="27934">MTTNKYDSIYQELAKKIDQGIVKAEDILPSENELSLQYETSRETVRKALNLLAQNGYIQKIRGKGSVVLNVEKMRFPVSGLVSFKELSKTLGRRTCTKVHEFGLIHPDPYLCKQLKAEPDDEIWRIIRSREINGEHVILDKDYIYRKCVPMLTQEICENSIYEYIEDELGMKIGFAQKEFVVEACTDEDEKYLDRNGFDHIVVVRNFVFLEDATLFQYTESRHRLDKFRFVDFARRGR</sequence>
<dbReference type="CDD" id="cd07377">
    <property type="entry name" value="WHTH_GntR"/>
    <property type="match status" value="1"/>
</dbReference>
<dbReference type="PROSITE" id="PS50949">
    <property type="entry name" value="HTH_GNTR"/>
    <property type="match status" value="1"/>
</dbReference>
<accession>A0A0M4G5X5</accession>
<evidence type="ECO:0000256" key="3">
    <source>
        <dbReference type="ARBA" id="ARBA00023125"/>
    </source>
</evidence>
<dbReference type="SUPFAM" id="SSF64288">
    <property type="entry name" value="Chorismate lyase-like"/>
    <property type="match status" value="1"/>
</dbReference>
<dbReference type="SMART" id="SM00345">
    <property type="entry name" value="HTH_GNTR"/>
    <property type="match status" value="1"/>
</dbReference>
<dbReference type="RefSeq" id="WP_053601881.1">
    <property type="nucleotide sequence ID" value="NZ_CP012600.1"/>
</dbReference>
<dbReference type="PATRIC" id="fig|1441095.3.peg.6"/>
<dbReference type="STRING" id="1441095.AM592_00030"/>
<organism evidence="7 8">
    <name type="scientific">Bacillus gobiensis</name>
    <dbReference type="NCBI Taxonomy" id="1441095"/>
    <lineage>
        <taxon>Bacteria</taxon>
        <taxon>Bacillati</taxon>
        <taxon>Bacillota</taxon>
        <taxon>Bacilli</taxon>
        <taxon>Bacillales</taxon>
        <taxon>Bacillaceae</taxon>
        <taxon>Bacillus</taxon>
    </lineage>
</organism>
<evidence type="ECO:0000259" key="6">
    <source>
        <dbReference type="PROSITE" id="PS50949"/>
    </source>
</evidence>
<evidence type="ECO:0000256" key="1">
    <source>
        <dbReference type="ARBA" id="ARBA00022491"/>
    </source>
</evidence>
<dbReference type="InterPro" id="IPR012770">
    <property type="entry name" value="TreR"/>
</dbReference>
<dbReference type="GO" id="GO:0003677">
    <property type="term" value="F:DNA binding"/>
    <property type="evidence" value="ECO:0007669"/>
    <property type="project" value="UniProtKB-UniRule"/>
</dbReference>
<dbReference type="SMART" id="SM00866">
    <property type="entry name" value="UTRA"/>
    <property type="match status" value="1"/>
</dbReference>
<dbReference type="InterPro" id="IPR050679">
    <property type="entry name" value="Bact_HTH_transcr_reg"/>
</dbReference>
<proteinExistence type="predicted"/>
<keyword evidence="8" id="KW-1185">Reference proteome</keyword>
<keyword evidence="2" id="KW-0805">Transcription regulation</keyword>
<reference evidence="8" key="1">
    <citation type="submission" date="2015-08" db="EMBL/GenBank/DDBJ databases">
        <title>Genome sequencing project for genomic taxonomy and phylogenomics of Bacillus-like bacteria.</title>
        <authorList>
            <person name="Liu B."/>
            <person name="Wang J."/>
            <person name="Zhu Y."/>
            <person name="Liu G."/>
            <person name="Chen Q."/>
            <person name="Chen Z."/>
            <person name="Lan J."/>
            <person name="Che J."/>
            <person name="Ge C."/>
            <person name="Shi H."/>
            <person name="Pan Z."/>
            <person name="Liu X."/>
        </authorList>
    </citation>
    <scope>NUCLEOTIDE SEQUENCE [LARGE SCALE GENOMIC DNA]</scope>
    <source>
        <strain evidence="8">FJAT-4402</strain>
    </source>
</reference>
<dbReference type="SUPFAM" id="SSF46785">
    <property type="entry name" value="Winged helix' DNA-binding domain"/>
    <property type="match status" value="1"/>
</dbReference>
<dbReference type="AlphaFoldDB" id="A0A0M4G5X5"/>
<dbReference type="PANTHER" id="PTHR44846">
    <property type="entry name" value="MANNOSYL-D-GLYCERATE TRANSPORT/METABOLISM SYSTEM REPRESSOR MNGR-RELATED"/>
    <property type="match status" value="1"/>
</dbReference>
<keyword evidence="3" id="KW-0238">DNA-binding</keyword>
<dbReference type="Gene3D" id="1.10.10.10">
    <property type="entry name" value="Winged helix-like DNA-binding domain superfamily/Winged helix DNA-binding domain"/>
    <property type="match status" value="1"/>
</dbReference>
<dbReference type="Pfam" id="PF07702">
    <property type="entry name" value="UTRA"/>
    <property type="match status" value="1"/>
</dbReference>
<dbReference type="PANTHER" id="PTHR44846:SF12">
    <property type="entry name" value="HTH-TYPE TRANSCRIPTIONAL REGULATOR TRER"/>
    <property type="match status" value="1"/>
</dbReference>
<evidence type="ECO:0000313" key="8">
    <source>
        <dbReference type="Proteomes" id="UP000067625"/>
    </source>
</evidence>
<dbReference type="InterPro" id="IPR036390">
    <property type="entry name" value="WH_DNA-bd_sf"/>
</dbReference>
<dbReference type="GO" id="GO:0003700">
    <property type="term" value="F:DNA-binding transcription factor activity"/>
    <property type="evidence" value="ECO:0007669"/>
    <property type="project" value="UniProtKB-UniRule"/>
</dbReference>
<feature type="domain" description="HTH gntR-type" evidence="6">
    <location>
        <begin position="3"/>
        <end position="71"/>
    </location>
</feature>
<dbReference type="InterPro" id="IPR036388">
    <property type="entry name" value="WH-like_DNA-bd_sf"/>
</dbReference>
<dbReference type="NCBIfam" id="TIGR02404">
    <property type="entry name" value="trehalos_R_Bsub"/>
    <property type="match status" value="1"/>
</dbReference>
<keyword evidence="1" id="KW-0678">Repressor</keyword>
<dbReference type="InterPro" id="IPR000524">
    <property type="entry name" value="Tscrpt_reg_HTH_GntR"/>
</dbReference>
<protein>
    <recommendedName>
        <fullName evidence="5">Trehalose operon repressor</fullName>
    </recommendedName>
</protein>
<dbReference type="InterPro" id="IPR028978">
    <property type="entry name" value="Chorismate_lyase_/UTRA_dom_sf"/>
</dbReference>
<reference evidence="7 8" key="2">
    <citation type="journal article" date="2016" name="Int. J. Syst. Evol. Microbiol.">
        <title>Bacillus gobiensis sp. nov., isolated from a soil sample.</title>
        <authorList>
            <person name="Liu B."/>
            <person name="Liu G.H."/>
            <person name="Cetin S."/>
            <person name="Schumann P."/>
            <person name="Pan Z.Z."/>
            <person name="Chen Q.Q."/>
        </authorList>
    </citation>
    <scope>NUCLEOTIDE SEQUENCE [LARGE SCALE GENOMIC DNA]</scope>
    <source>
        <strain evidence="7 8">FJAT-4402</strain>
    </source>
</reference>
<dbReference type="GO" id="GO:0045892">
    <property type="term" value="P:negative regulation of DNA-templated transcription"/>
    <property type="evidence" value="ECO:0007669"/>
    <property type="project" value="TreeGrafter"/>
</dbReference>
<evidence type="ECO:0000256" key="5">
    <source>
        <dbReference type="NCBIfam" id="TIGR02404"/>
    </source>
</evidence>
<dbReference type="PRINTS" id="PR00035">
    <property type="entry name" value="HTHGNTR"/>
</dbReference>
<gene>
    <name evidence="7" type="ORF">AM592_00030</name>
</gene>
<name>A0A0M4G5X5_9BACI</name>
<evidence type="ECO:0000256" key="4">
    <source>
        <dbReference type="ARBA" id="ARBA00023163"/>
    </source>
</evidence>
<dbReference type="FunFam" id="3.40.1410.10:FF:000008">
    <property type="entry name" value="Transcriptional regulator, GntR family"/>
    <property type="match status" value="1"/>
</dbReference>